<evidence type="ECO:0000313" key="1">
    <source>
        <dbReference type="EMBL" id="OWZ15237.1"/>
    </source>
</evidence>
<organism evidence="1 2">
    <name type="scientific">Phytophthora megakarya</name>
    <dbReference type="NCBI Taxonomy" id="4795"/>
    <lineage>
        <taxon>Eukaryota</taxon>
        <taxon>Sar</taxon>
        <taxon>Stramenopiles</taxon>
        <taxon>Oomycota</taxon>
        <taxon>Peronosporomycetes</taxon>
        <taxon>Peronosporales</taxon>
        <taxon>Peronosporaceae</taxon>
        <taxon>Phytophthora</taxon>
    </lineage>
</organism>
<proteinExistence type="predicted"/>
<accession>A0A225WDY9</accession>
<dbReference type="STRING" id="4795.A0A225WDY9"/>
<dbReference type="OrthoDB" id="145667at2759"/>
<reference evidence="2" key="1">
    <citation type="submission" date="2017-03" db="EMBL/GenBank/DDBJ databases">
        <title>Phytopthora megakarya and P. palmivora, two closely related causual agents of cacao black pod achieved similar genome size and gene model numbers by different mechanisms.</title>
        <authorList>
            <person name="Ali S."/>
            <person name="Shao J."/>
            <person name="Larry D.J."/>
            <person name="Kronmiller B."/>
            <person name="Shen D."/>
            <person name="Strem M.D."/>
            <person name="Melnick R.L."/>
            <person name="Guiltinan M.J."/>
            <person name="Tyler B.M."/>
            <person name="Meinhardt L.W."/>
            <person name="Bailey B.A."/>
        </authorList>
    </citation>
    <scope>NUCLEOTIDE SEQUENCE [LARGE SCALE GENOMIC DNA]</scope>
    <source>
        <strain evidence="2">zdho120</strain>
    </source>
</reference>
<dbReference type="Proteomes" id="UP000198211">
    <property type="component" value="Unassembled WGS sequence"/>
</dbReference>
<evidence type="ECO:0000313" key="2">
    <source>
        <dbReference type="Proteomes" id="UP000198211"/>
    </source>
</evidence>
<name>A0A225WDY9_9STRA</name>
<keyword evidence="2" id="KW-1185">Reference proteome</keyword>
<gene>
    <name evidence="1" type="ORF">PHMEG_00011158</name>
</gene>
<protein>
    <submittedName>
        <fullName evidence="1">Uncharacterized protein</fullName>
    </submittedName>
</protein>
<dbReference type="EMBL" id="NBNE01001166">
    <property type="protein sequence ID" value="OWZ15237.1"/>
    <property type="molecule type" value="Genomic_DNA"/>
</dbReference>
<comment type="caution">
    <text evidence="1">The sequence shown here is derived from an EMBL/GenBank/DDBJ whole genome shotgun (WGS) entry which is preliminary data.</text>
</comment>
<sequence>MECNRCHKKAHPAKYDKVGPWMSCYKLHDGACYGLKTLQAVKNLAKQGSLNDIPEHLLNQLLAGHADSGTKP</sequence>
<dbReference type="AlphaFoldDB" id="A0A225WDY9"/>